<proteinExistence type="predicted"/>
<dbReference type="EMBL" id="JAIWYP010000009">
    <property type="protein sequence ID" value="KAH3775115.1"/>
    <property type="molecule type" value="Genomic_DNA"/>
</dbReference>
<name>A0A9D4II54_DREPO</name>
<reference evidence="1" key="1">
    <citation type="journal article" date="2019" name="bioRxiv">
        <title>The Genome of the Zebra Mussel, Dreissena polymorpha: A Resource for Invasive Species Research.</title>
        <authorList>
            <person name="McCartney M.A."/>
            <person name="Auch B."/>
            <person name="Kono T."/>
            <person name="Mallez S."/>
            <person name="Zhang Y."/>
            <person name="Obille A."/>
            <person name="Becker A."/>
            <person name="Abrahante J.E."/>
            <person name="Garbe J."/>
            <person name="Badalamenti J.P."/>
            <person name="Herman A."/>
            <person name="Mangelson H."/>
            <person name="Liachko I."/>
            <person name="Sullivan S."/>
            <person name="Sone E.D."/>
            <person name="Koren S."/>
            <person name="Silverstein K.A.T."/>
            <person name="Beckman K.B."/>
            <person name="Gohl D.M."/>
        </authorList>
    </citation>
    <scope>NUCLEOTIDE SEQUENCE</scope>
    <source>
        <strain evidence="1">Duluth1</strain>
        <tissue evidence="1">Whole animal</tissue>
    </source>
</reference>
<organism evidence="1 2">
    <name type="scientific">Dreissena polymorpha</name>
    <name type="common">Zebra mussel</name>
    <name type="synonym">Mytilus polymorpha</name>
    <dbReference type="NCBI Taxonomy" id="45954"/>
    <lineage>
        <taxon>Eukaryota</taxon>
        <taxon>Metazoa</taxon>
        <taxon>Spiralia</taxon>
        <taxon>Lophotrochozoa</taxon>
        <taxon>Mollusca</taxon>
        <taxon>Bivalvia</taxon>
        <taxon>Autobranchia</taxon>
        <taxon>Heteroconchia</taxon>
        <taxon>Euheterodonta</taxon>
        <taxon>Imparidentia</taxon>
        <taxon>Neoheterodontei</taxon>
        <taxon>Myida</taxon>
        <taxon>Dreissenoidea</taxon>
        <taxon>Dreissenidae</taxon>
        <taxon>Dreissena</taxon>
    </lineage>
</organism>
<reference evidence="1" key="2">
    <citation type="submission" date="2020-11" db="EMBL/GenBank/DDBJ databases">
        <authorList>
            <person name="McCartney M.A."/>
            <person name="Auch B."/>
            <person name="Kono T."/>
            <person name="Mallez S."/>
            <person name="Becker A."/>
            <person name="Gohl D.M."/>
            <person name="Silverstein K.A.T."/>
            <person name="Koren S."/>
            <person name="Bechman K.B."/>
            <person name="Herman A."/>
            <person name="Abrahante J.E."/>
            <person name="Garbe J."/>
        </authorList>
    </citation>
    <scope>NUCLEOTIDE SEQUENCE</scope>
    <source>
        <strain evidence="1">Duluth1</strain>
        <tissue evidence="1">Whole animal</tissue>
    </source>
</reference>
<sequence>MRKDCHTFLTLRATWRQGQQTTLRKTWSCWLRLQPPWPKRTCQYPGAEDIDT</sequence>
<accession>A0A9D4II54</accession>
<evidence type="ECO:0000313" key="2">
    <source>
        <dbReference type="Proteomes" id="UP000828390"/>
    </source>
</evidence>
<dbReference type="Proteomes" id="UP000828390">
    <property type="component" value="Unassembled WGS sequence"/>
</dbReference>
<dbReference type="AlphaFoldDB" id="A0A9D4II54"/>
<evidence type="ECO:0000313" key="1">
    <source>
        <dbReference type="EMBL" id="KAH3775115.1"/>
    </source>
</evidence>
<keyword evidence="2" id="KW-1185">Reference proteome</keyword>
<protein>
    <submittedName>
        <fullName evidence="1">Uncharacterized protein</fullName>
    </submittedName>
</protein>
<gene>
    <name evidence="1" type="ORF">DPMN_176512</name>
</gene>
<comment type="caution">
    <text evidence="1">The sequence shown here is derived from an EMBL/GenBank/DDBJ whole genome shotgun (WGS) entry which is preliminary data.</text>
</comment>